<accession>A0A378SLG2</accession>
<reference evidence="2 3" key="1">
    <citation type="submission" date="2018-06" db="EMBL/GenBank/DDBJ databases">
        <authorList>
            <consortium name="Pathogen Informatics"/>
            <person name="Doyle S."/>
        </authorList>
    </citation>
    <scope>NUCLEOTIDE SEQUENCE [LARGE SCALE GENOMIC DNA]</scope>
    <source>
        <strain evidence="2 3">NCTC10742</strain>
    </source>
</reference>
<evidence type="ECO:0008006" key="4">
    <source>
        <dbReference type="Google" id="ProtNLM"/>
    </source>
</evidence>
<keyword evidence="1" id="KW-0812">Transmembrane</keyword>
<dbReference type="Proteomes" id="UP000254291">
    <property type="component" value="Unassembled WGS sequence"/>
</dbReference>
<evidence type="ECO:0000313" key="3">
    <source>
        <dbReference type="Proteomes" id="UP000254291"/>
    </source>
</evidence>
<evidence type="ECO:0000256" key="1">
    <source>
        <dbReference type="SAM" id="Phobius"/>
    </source>
</evidence>
<dbReference type="AlphaFoldDB" id="A0A378SLG2"/>
<dbReference type="EMBL" id="UGQM01000001">
    <property type="protein sequence ID" value="STZ43461.1"/>
    <property type="molecule type" value="Genomic_DNA"/>
</dbReference>
<proteinExistence type="predicted"/>
<organism evidence="2 3">
    <name type="scientific">Mycolicibacterium gilvum</name>
    <dbReference type="NCBI Taxonomy" id="1804"/>
    <lineage>
        <taxon>Bacteria</taxon>
        <taxon>Bacillati</taxon>
        <taxon>Actinomycetota</taxon>
        <taxon>Actinomycetes</taxon>
        <taxon>Mycobacteriales</taxon>
        <taxon>Mycobacteriaceae</taxon>
        <taxon>Mycolicibacterium</taxon>
    </lineage>
</organism>
<keyword evidence="1" id="KW-1133">Transmembrane helix</keyword>
<evidence type="ECO:0000313" key="2">
    <source>
        <dbReference type="EMBL" id="STZ43461.1"/>
    </source>
</evidence>
<name>A0A378SLG2_9MYCO</name>
<feature type="transmembrane region" description="Helical" evidence="1">
    <location>
        <begin position="68"/>
        <end position="86"/>
    </location>
</feature>
<gene>
    <name evidence="2" type="ORF">NCTC10742_02685</name>
</gene>
<feature type="transmembrane region" description="Helical" evidence="1">
    <location>
        <begin position="42"/>
        <end position="62"/>
    </location>
</feature>
<sequence length="91" mass="9634">MFRVAENFTESYRESMTTAERFQDAQARPASTISIAGVPWPAYKVFALLIGAFVLVTVGVVTASAGPAVLSAAGVTTALWLALGAFHRSSR</sequence>
<protein>
    <recommendedName>
        <fullName evidence="4">Transmembrane protein</fullName>
    </recommendedName>
</protein>
<keyword evidence="1" id="KW-0472">Membrane</keyword>